<evidence type="ECO:0000313" key="1">
    <source>
        <dbReference type="EMBL" id="GBL89458.1"/>
    </source>
</evidence>
<reference evidence="1 2" key="1">
    <citation type="journal article" date="2019" name="Sci. Rep.">
        <title>Orb-weaving spider Araneus ventricosus genome elucidates the spidroin gene catalogue.</title>
        <authorList>
            <person name="Kono N."/>
            <person name="Nakamura H."/>
            <person name="Ohtoshi R."/>
            <person name="Moran D.A.P."/>
            <person name="Shinohara A."/>
            <person name="Yoshida Y."/>
            <person name="Fujiwara M."/>
            <person name="Mori M."/>
            <person name="Tomita M."/>
            <person name="Arakawa K."/>
        </authorList>
    </citation>
    <scope>NUCLEOTIDE SEQUENCE [LARGE SCALE GENOMIC DNA]</scope>
</reference>
<evidence type="ECO:0000313" key="2">
    <source>
        <dbReference type="Proteomes" id="UP000499080"/>
    </source>
</evidence>
<dbReference type="EMBL" id="BGPR01000065">
    <property type="protein sequence ID" value="GBL89458.1"/>
    <property type="molecule type" value="Genomic_DNA"/>
</dbReference>
<organism evidence="1 2">
    <name type="scientific">Araneus ventricosus</name>
    <name type="common">Orbweaver spider</name>
    <name type="synonym">Epeira ventricosa</name>
    <dbReference type="NCBI Taxonomy" id="182803"/>
    <lineage>
        <taxon>Eukaryota</taxon>
        <taxon>Metazoa</taxon>
        <taxon>Ecdysozoa</taxon>
        <taxon>Arthropoda</taxon>
        <taxon>Chelicerata</taxon>
        <taxon>Arachnida</taxon>
        <taxon>Araneae</taxon>
        <taxon>Araneomorphae</taxon>
        <taxon>Entelegynae</taxon>
        <taxon>Araneoidea</taxon>
        <taxon>Araneidae</taxon>
        <taxon>Araneus</taxon>
    </lineage>
</organism>
<gene>
    <name evidence="1" type="ORF">AVEN_87807_1</name>
</gene>
<dbReference type="AlphaFoldDB" id="A0A4Y2BBN3"/>
<name>A0A4Y2BBN3_ARAVE</name>
<sequence>MENEEGGEEPFRRLELGFRLRSAEKELCDQLGFKVPNKFGLGSKHREIGNFPNSRLINLRAFLVVSWLDITLIGRSYPSCDELLLLWTVIPLNCNVLEL</sequence>
<accession>A0A4Y2BBN3</accession>
<protein>
    <submittedName>
        <fullName evidence="1">Uncharacterized protein</fullName>
    </submittedName>
</protein>
<dbReference type="Proteomes" id="UP000499080">
    <property type="component" value="Unassembled WGS sequence"/>
</dbReference>
<proteinExistence type="predicted"/>
<keyword evidence="2" id="KW-1185">Reference proteome</keyword>
<comment type="caution">
    <text evidence="1">The sequence shown here is derived from an EMBL/GenBank/DDBJ whole genome shotgun (WGS) entry which is preliminary data.</text>
</comment>